<feature type="domain" description="Proteinase inhibitor I42 chagasin" evidence="3">
    <location>
        <begin position="53"/>
        <end position="133"/>
    </location>
</feature>
<dbReference type="PANTHER" id="PTHR36530">
    <property type="entry name" value="INHIBITOR OF CYSTEINE PEPTIDASE"/>
    <property type="match status" value="1"/>
</dbReference>
<dbReference type="Gene3D" id="2.60.40.2020">
    <property type="match status" value="1"/>
</dbReference>
<reference evidence="4 5" key="1">
    <citation type="submission" date="2024-06" db="EMBL/GenBank/DDBJ databases">
        <title>Genomic Encyclopedia of Type Strains, Phase IV (KMG-IV): sequencing the most valuable type-strain genomes for metagenomic binning, comparative biology and taxonomic classification.</title>
        <authorList>
            <person name="Goeker M."/>
        </authorList>
    </citation>
    <scope>NUCLEOTIDE SEQUENCE [LARGE SCALE GENOMIC DNA]</scope>
    <source>
        <strain evidence="4 5">DSM 29388</strain>
    </source>
</reference>
<evidence type="ECO:0000313" key="5">
    <source>
        <dbReference type="Proteomes" id="UP001549146"/>
    </source>
</evidence>
<dbReference type="SUPFAM" id="SSF141066">
    <property type="entry name" value="ICP-like"/>
    <property type="match status" value="1"/>
</dbReference>
<keyword evidence="5" id="KW-1185">Reference proteome</keyword>
<name>A0ABV2LUU5_9FLAO</name>
<dbReference type="InterPro" id="IPR036331">
    <property type="entry name" value="Chagasin-like_sf"/>
</dbReference>
<dbReference type="Pfam" id="PF09394">
    <property type="entry name" value="Inhibitor_I42"/>
    <property type="match status" value="1"/>
</dbReference>
<dbReference type="InterPro" id="IPR052781">
    <property type="entry name" value="Cys_protease_inhibitor_I42"/>
</dbReference>
<dbReference type="RefSeq" id="WP_354507448.1">
    <property type="nucleotide sequence ID" value="NZ_JBEPMO010000003.1"/>
</dbReference>
<evidence type="ECO:0000313" key="4">
    <source>
        <dbReference type="EMBL" id="MET3731312.1"/>
    </source>
</evidence>
<evidence type="ECO:0000256" key="1">
    <source>
        <dbReference type="ARBA" id="ARBA00022690"/>
    </source>
</evidence>
<keyword evidence="1" id="KW-0646">Protease inhibitor</keyword>
<dbReference type="PANTHER" id="PTHR36530:SF1">
    <property type="entry name" value="AMOEBIASIN-1"/>
    <property type="match status" value="1"/>
</dbReference>
<dbReference type="Proteomes" id="UP001549146">
    <property type="component" value="Unassembled WGS sequence"/>
</dbReference>
<proteinExistence type="predicted"/>
<dbReference type="EMBL" id="JBEPMO010000003">
    <property type="protein sequence ID" value="MET3731312.1"/>
    <property type="molecule type" value="Genomic_DNA"/>
</dbReference>
<evidence type="ECO:0000259" key="3">
    <source>
        <dbReference type="Pfam" id="PF09394"/>
    </source>
</evidence>
<sequence>MKTTGWIFLVSLFIWNCQTKSEEVQSEDKHELASIENYVDLYKADSTTIKLFVGEKIGFHVDENASTGYTWKTELSDSCAIEIVKESYLPQENIENLVGAGSTKTYEIQGKSPGKCTVVFLKNRDWEEERGQEVVINFEVR</sequence>
<keyword evidence="2" id="KW-0789">Thiol protease inhibitor</keyword>
<dbReference type="InterPro" id="IPR018990">
    <property type="entry name" value="Prot_inh_I42_chagasin"/>
</dbReference>
<accession>A0ABV2LUU5</accession>
<gene>
    <name evidence="4" type="ORF">ABID46_000879</name>
</gene>
<comment type="caution">
    <text evidence="4">The sequence shown here is derived from an EMBL/GenBank/DDBJ whole genome shotgun (WGS) entry which is preliminary data.</text>
</comment>
<organism evidence="4 5">
    <name type="scientific">Moheibacter stercoris</name>
    <dbReference type="NCBI Taxonomy" id="1628251"/>
    <lineage>
        <taxon>Bacteria</taxon>
        <taxon>Pseudomonadati</taxon>
        <taxon>Bacteroidota</taxon>
        <taxon>Flavobacteriia</taxon>
        <taxon>Flavobacteriales</taxon>
        <taxon>Weeksellaceae</taxon>
        <taxon>Moheibacter</taxon>
    </lineage>
</organism>
<protein>
    <submittedName>
        <fullName evidence="4">Secreted protein</fullName>
    </submittedName>
</protein>
<evidence type="ECO:0000256" key="2">
    <source>
        <dbReference type="ARBA" id="ARBA00022704"/>
    </source>
</evidence>